<dbReference type="EMBL" id="JARPWH010000018">
    <property type="protein sequence ID" value="MDT2402180.1"/>
    <property type="molecule type" value="Genomic_DNA"/>
</dbReference>
<dbReference type="Proteomes" id="UP000288388">
    <property type="component" value="Unassembled WGS sequence"/>
</dbReference>
<reference evidence="4 5" key="1">
    <citation type="submission" date="2018-12" db="EMBL/GenBank/DDBJ databases">
        <title>A novel vanA-carrying plasmid in a clinical isolate of Enterococcus avium.</title>
        <authorList>
            <person name="Bernasconi O.J."/>
            <person name="Luzzaro F."/>
            <person name="Endimiani A."/>
        </authorList>
    </citation>
    <scope>NUCLEOTIDE SEQUENCE [LARGE SCALE GENOMIC DNA]</scope>
    <source>
        <strain evidence="4 5">LC0559/18</strain>
    </source>
</reference>
<evidence type="ECO:0000313" key="4">
    <source>
        <dbReference type="EMBL" id="RVU95907.1"/>
    </source>
</evidence>
<dbReference type="AlphaFoldDB" id="A0A2N8PX07"/>
<name>A0A2N8PX07_ENTAV</name>
<sequence length="181" mass="21128">MDKIFELKITWRDAALLICAGAMILLLVLGISFWFLFPYFNNPNGLNILFSLTLLGIALMTGVIFFFGFLIYFASLLIYSGIKDSIFVLKYGGILYRLDQKGITYQEGWLLKTKVWSEISDVGLFKQESKKSSIVYNYQIKFSDDLPHTFDLRGKYPTKDFNQKVEEFWLNYIYEEPSLKR</sequence>
<dbReference type="Proteomes" id="UP001264335">
    <property type="component" value="Unassembled WGS sequence"/>
</dbReference>
<keyword evidence="1" id="KW-0472">Membrane</keyword>
<dbReference type="Proteomes" id="UP001260773">
    <property type="component" value="Unassembled WGS sequence"/>
</dbReference>
<evidence type="ECO:0000313" key="6">
    <source>
        <dbReference type="Proteomes" id="UP001264335"/>
    </source>
</evidence>
<dbReference type="EMBL" id="JARPWY010000053">
    <property type="protein sequence ID" value="MDT2515757.1"/>
    <property type="molecule type" value="Genomic_DNA"/>
</dbReference>
<dbReference type="RefSeq" id="WP_016181891.1">
    <property type="nucleotide sequence ID" value="NZ_CAAKOC010000192.1"/>
</dbReference>
<reference evidence="2 6" key="2">
    <citation type="submission" date="2023-03" db="EMBL/GenBank/DDBJ databases">
        <authorList>
            <person name="Shen W."/>
            <person name="Cai J."/>
        </authorList>
    </citation>
    <scope>NUCLEOTIDE SEQUENCE</scope>
    <source>
        <strain evidence="2">P33-2</strain>
        <strain evidence="3 6">Y2</strain>
    </source>
</reference>
<protein>
    <submittedName>
        <fullName evidence="4">Uncharacterized protein</fullName>
    </submittedName>
</protein>
<keyword evidence="1" id="KW-0812">Transmembrane</keyword>
<keyword evidence="1" id="KW-1133">Transmembrane helix</keyword>
<dbReference type="EMBL" id="RYZS01000001">
    <property type="protein sequence ID" value="RVU95907.1"/>
    <property type="molecule type" value="Genomic_DNA"/>
</dbReference>
<evidence type="ECO:0000313" key="5">
    <source>
        <dbReference type="Proteomes" id="UP000288388"/>
    </source>
</evidence>
<evidence type="ECO:0000256" key="1">
    <source>
        <dbReference type="SAM" id="Phobius"/>
    </source>
</evidence>
<organism evidence="4 5">
    <name type="scientific">Enterococcus avium</name>
    <name type="common">Streptococcus avium</name>
    <dbReference type="NCBI Taxonomy" id="33945"/>
    <lineage>
        <taxon>Bacteria</taxon>
        <taxon>Bacillati</taxon>
        <taxon>Bacillota</taxon>
        <taxon>Bacilli</taxon>
        <taxon>Lactobacillales</taxon>
        <taxon>Enterococcaceae</taxon>
        <taxon>Enterococcus</taxon>
    </lineage>
</organism>
<gene>
    <name evidence="4" type="ORF">EK398_14255</name>
    <name evidence="2" type="ORF">P7D43_07340</name>
    <name evidence="3" type="ORF">P7D79_16145</name>
</gene>
<comment type="caution">
    <text evidence="4">The sequence shown here is derived from an EMBL/GenBank/DDBJ whole genome shotgun (WGS) entry which is preliminary data.</text>
</comment>
<accession>A0A2N8PX07</accession>
<feature type="transmembrane region" description="Helical" evidence="1">
    <location>
        <begin position="14"/>
        <end position="36"/>
    </location>
</feature>
<proteinExistence type="predicted"/>
<evidence type="ECO:0000313" key="3">
    <source>
        <dbReference type="EMBL" id="MDT2515757.1"/>
    </source>
</evidence>
<evidence type="ECO:0000313" key="2">
    <source>
        <dbReference type="EMBL" id="MDT2402180.1"/>
    </source>
</evidence>
<feature type="transmembrane region" description="Helical" evidence="1">
    <location>
        <begin position="48"/>
        <end position="73"/>
    </location>
</feature>